<evidence type="ECO:0000313" key="3">
    <source>
        <dbReference type="Proteomes" id="UP000268623"/>
    </source>
</evidence>
<dbReference type="GO" id="GO:0051607">
    <property type="term" value="P:defense response to virus"/>
    <property type="evidence" value="ECO:0007669"/>
    <property type="project" value="UniProtKB-KW"/>
</dbReference>
<evidence type="ECO:0000313" key="2">
    <source>
        <dbReference type="EMBL" id="RNJ48046.1"/>
    </source>
</evidence>
<dbReference type="CDD" id="cd05400">
    <property type="entry name" value="NT_2-5OAS_ClassI-CCAase"/>
    <property type="match status" value="1"/>
</dbReference>
<dbReference type="Pfam" id="PF18144">
    <property type="entry name" value="SMODS"/>
    <property type="match status" value="1"/>
</dbReference>
<dbReference type="AlphaFoldDB" id="A0A3M9XJX6"/>
<evidence type="ECO:0000256" key="1">
    <source>
        <dbReference type="ARBA" id="ARBA00023118"/>
    </source>
</evidence>
<dbReference type="EMBL" id="QWDD01000003">
    <property type="protein sequence ID" value="RNJ48046.1"/>
    <property type="molecule type" value="Genomic_DNA"/>
</dbReference>
<comment type="caution">
    <text evidence="2">The sequence shown here is derived from an EMBL/GenBank/DDBJ whole genome shotgun (WGS) entry which is preliminary data.</text>
</comment>
<protein>
    <submittedName>
        <fullName evidence="2">Nucleotidyltransferase</fullName>
    </submittedName>
</protein>
<sequence>MLLRNESQTRFFLSEGDASGAFKNRTLRIVAGKQPARNFSEQIRIEELNYNPRHPSTSGILEPIDVLLADIAVSIQLSKTEHNKAVDRFETMRDWIDRDASPLHGLVRLMYPQGSMAIGATIARVSDREEYDIDVIVDLDIPARSSPQAVLDTLHEAIRGEPGSRYYGKTIRHTRCVCVTYEDGMHIDLTPAVLSPQLTPRISTIFHSKPEDSHVQDHCLWANPWGLADWFKGMTPQEADFARFFEERSLAHDSRKVVAKAAGEPVPQQEPAYRKSRALIALQLIKRWRNVLFAKRDRARMRRSPSVLLSKLIADNANRTRTLSEEVHYQAQCLLDRLLTEKALGRLIYEVNPRCSDDVLTDRWPAASSDQDLMILDLEDFVAKMGALRTGNLSLADMSKLLEGLFGERPARSVVDDYVRRAQPGGNRVVPMTGRVVGIGSGLAAPAAARTPPSHRFFGD</sequence>
<proteinExistence type="predicted"/>
<dbReference type="InterPro" id="IPR006116">
    <property type="entry name" value="NT_2-5OAS_ClassI-CCAase"/>
</dbReference>
<keyword evidence="2" id="KW-0808">Transferase</keyword>
<gene>
    <name evidence="2" type="ORF">D1O30_19590</name>
</gene>
<organism evidence="2 3">
    <name type="scientific">Methylocystis hirsuta</name>
    <dbReference type="NCBI Taxonomy" id="369798"/>
    <lineage>
        <taxon>Bacteria</taxon>
        <taxon>Pseudomonadati</taxon>
        <taxon>Pseudomonadota</taxon>
        <taxon>Alphaproteobacteria</taxon>
        <taxon>Hyphomicrobiales</taxon>
        <taxon>Methylocystaceae</taxon>
        <taxon>Methylocystis</taxon>
    </lineage>
</organism>
<dbReference type="GO" id="GO:0016779">
    <property type="term" value="F:nucleotidyltransferase activity"/>
    <property type="evidence" value="ECO:0007669"/>
    <property type="project" value="InterPro"/>
</dbReference>
<keyword evidence="1" id="KW-0051">Antiviral defense</keyword>
<dbReference type="Proteomes" id="UP000268623">
    <property type="component" value="Unassembled WGS sequence"/>
</dbReference>
<name>A0A3M9XJX6_9HYPH</name>
<accession>A0A3M9XJX6</accession>
<keyword evidence="3" id="KW-1185">Reference proteome</keyword>
<reference evidence="2 3" key="1">
    <citation type="submission" date="2018-08" db="EMBL/GenBank/DDBJ databases">
        <title>Genome sequence of Methylocystis hirsuta CSC1, a methanotroph able to accumulate PHAs.</title>
        <authorList>
            <person name="Bordel S."/>
            <person name="Rodriguez E."/>
            <person name="Gancedo J."/>
            <person name="Munoz R."/>
        </authorList>
    </citation>
    <scope>NUCLEOTIDE SEQUENCE [LARGE SCALE GENOMIC DNA]</scope>
    <source>
        <strain evidence="2 3">CSC1</strain>
    </source>
</reference>